<evidence type="ECO:0000256" key="1">
    <source>
        <dbReference type="ARBA" id="ARBA00005709"/>
    </source>
</evidence>
<sequence length="307" mass="31567">MTVINTNTSALRAQNASRLADNNLNTSMTRLSSGKSINSASDNAAGLAISSSMTAQINGMNQAIKNSNDGISLAQTADGALGEITNMVQRINQLAVQSANGTYRDTDRTDMDIEVKQLQGQIKQVVTGTKFNGSALFASAVVTVGSDGTTTAVASKPATSFKIQTGATNATSTDQVTITISALTDLSIVMNSGVPGTGTPPSGGQKPGLTVSTSTGALAALDTISKALTSVNKIRAGLGASESRLNSVVNNLTTNVTNLSDARSRIEDTDYSSETTNLARSQILSQASTAMLAQANQSQQNVLSLLK</sequence>
<keyword evidence="6" id="KW-0282">Flagellum</keyword>
<comment type="function">
    <text evidence="3">Flagellin is the subunit protein which polymerizes to form the filaments of bacterial flagella.</text>
</comment>
<keyword evidence="3" id="KW-0964">Secreted</keyword>
<dbReference type="EMBL" id="CP002850">
    <property type="protein sequence ID" value="AEH62980.1"/>
    <property type="molecule type" value="Genomic_DNA"/>
</dbReference>
<protein>
    <recommendedName>
        <fullName evidence="3">Flagellin</fullName>
    </recommendedName>
</protein>
<dbReference type="Gene3D" id="6.10.10.10">
    <property type="entry name" value="Flagellar export chaperone, C-terminal domain"/>
    <property type="match status" value="1"/>
</dbReference>
<evidence type="ECO:0000259" key="5">
    <source>
        <dbReference type="Pfam" id="PF00700"/>
    </source>
</evidence>
<dbReference type="Proteomes" id="UP000001494">
    <property type="component" value="Chromosome"/>
</dbReference>
<dbReference type="RefSeq" id="WP_014500894.1">
    <property type="nucleotide sequence ID" value="NC_017262.1"/>
</dbReference>
<dbReference type="InterPro" id="IPR042187">
    <property type="entry name" value="Flagellin_C_sub2"/>
</dbReference>
<feature type="domain" description="Flagellin N-terminal" evidence="4">
    <location>
        <begin position="4"/>
        <end position="139"/>
    </location>
</feature>
<keyword evidence="6" id="KW-0966">Cell projection</keyword>
<gene>
    <name evidence="6" type="ordered locus">Zmob_1150</name>
</gene>
<comment type="subcellular location">
    <subcellularLocation>
        <location evidence="3">Secreted</location>
    </subcellularLocation>
    <subcellularLocation>
        <location evidence="3">Bacterial flagellum</location>
    </subcellularLocation>
</comment>
<dbReference type="KEGG" id="zmm:Zmob_1150"/>
<dbReference type="InterPro" id="IPR046358">
    <property type="entry name" value="Flagellin_C"/>
</dbReference>
<evidence type="ECO:0000259" key="4">
    <source>
        <dbReference type="Pfam" id="PF00669"/>
    </source>
</evidence>
<dbReference type="GO" id="GO:0005576">
    <property type="term" value="C:extracellular region"/>
    <property type="evidence" value="ECO:0007669"/>
    <property type="project" value="UniProtKB-SubCell"/>
</dbReference>
<feature type="domain" description="Flagellin C-terminal" evidence="5">
    <location>
        <begin position="221"/>
        <end position="306"/>
    </location>
</feature>
<dbReference type="InterPro" id="IPR001492">
    <property type="entry name" value="Flagellin"/>
</dbReference>
<keyword evidence="6" id="KW-0969">Cilium</keyword>
<dbReference type="Pfam" id="PF00669">
    <property type="entry name" value="Flagellin_N"/>
    <property type="match status" value="1"/>
</dbReference>
<evidence type="ECO:0000256" key="3">
    <source>
        <dbReference type="RuleBase" id="RU362073"/>
    </source>
</evidence>
<dbReference type="SUPFAM" id="SSF64518">
    <property type="entry name" value="Phase 1 flagellin"/>
    <property type="match status" value="1"/>
</dbReference>
<reference evidence="6 7" key="1">
    <citation type="journal article" date="2011" name="J. Bacteriol.">
        <title>Genome sequence of the ethanol-producing Zymomonas mobilis subsp. mobilis lectotype strain ATCC 10988.</title>
        <authorList>
            <person name="Pappas K.M."/>
            <person name="Kouvelis V.N."/>
            <person name="Saunders E."/>
            <person name="Brettin T.S."/>
            <person name="Bruce D."/>
            <person name="Detter C."/>
            <person name="Balakireva M."/>
            <person name="Han C.S."/>
            <person name="Savvakis G."/>
            <person name="Kyrpides N.C."/>
            <person name="Typas M.A."/>
        </authorList>
    </citation>
    <scope>NUCLEOTIDE SEQUENCE [LARGE SCALE GENOMIC DNA]</scope>
    <source>
        <strain evidence="7">ATCC 10988 / DSM 424 / CCUG 17860 / LMG 404 / NCIMB 8938 / NRRL B-806 / ZM1</strain>
    </source>
</reference>
<dbReference type="Gene3D" id="1.20.1330.10">
    <property type="entry name" value="f41 fragment of flagellin, N-terminal domain"/>
    <property type="match status" value="1"/>
</dbReference>
<dbReference type="PRINTS" id="PR00207">
    <property type="entry name" value="FLAGELLIN"/>
</dbReference>
<proteinExistence type="inferred from homology"/>
<dbReference type="HOGENOM" id="CLU_011142_2_2_5"/>
<dbReference type="Pfam" id="PF00700">
    <property type="entry name" value="Flagellin_C"/>
    <property type="match status" value="1"/>
</dbReference>
<evidence type="ECO:0000256" key="2">
    <source>
        <dbReference type="ARBA" id="ARBA00023143"/>
    </source>
</evidence>
<dbReference type="InterPro" id="IPR001029">
    <property type="entry name" value="Flagellin_N"/>
</dbReference>
<evidence type="ECO:0000313" key="6">
    <source>
        <dbReference type="EMBL" id="AEH62980.1"/>
    </source>
</evidence>
<dbReference type="GO" id="GO:0005198">
    <property type="term" value="F:structural molecule activity"/>
    <property type="evidence" value="ECO:0007669"/>
    <property type="project" value="UniProtKB-UniRule"/>
</dbReference>
<keyword evidence="2 3" id="KW-0975">Bacterial flagellum</keyword>
<dbReference type="eggNOG" id="COG1344">
    <property type="taxonomic scope" value="Bacteria"/>
</dbReference>
<evidence type="ECO:0000313" key="7">
    <source>
        <dbReference type="Proteomes" id="UP000001494"/>
    </source>
</evidence>
<accession>A0A0H3FYV9</accession>
<dbReference type="PANTHER" id="PTHR42792:SF2">
    <property type="entry name" value="FLAGELLIN"/>
    <property type="match status" value="1"/>
</dbReference>
<dbReference type="OrthoDB" id="9796789at2"/>
<comment type="similarity">
    <text evidence="1 3">Belongs to the bacterial flagellin family.</text>
</comment>
<dbReference type="AlphaFoldDB" id="A0A0H3FYV9"/>
<name>A0A0H3FYV9_ZYMMA</name>
<organism evidence="6 7">
    <name type="scientific">Zymomonas mobilis subsp. mobilis (strain ATCC 10988 / DSM 424 / LMG 404 / NCIMB 8938 / NRRL B-806 / ZM1)</name>
    <dbReference type="NCBI Taxonomy" id="555217"/>
    <lineage>
        <taxon>Bacteria</taxon>
        <taxon>Pseudomonadati</taxon>
        <taxon>Pseudomonadota</taxon>
        <taxon>Alphaproteobacteria</taxon>
        <taxon>Sphingomonadales</taxon>
        <taxon>Zymomonadaceae</taxon>
        <taxon>Zymomonas</taxon>
    </lineage>
</organism>
<dbReference type="GO" id="GO:0009288">
    <property type="term" value="C:bacterial-type flagellum"/>
    <property type="evidence" value="ECO:0007669"/>
    <property type="project" value="UniProtKB-SubCell"/>
</dbReference>
<dbReference type="PANTHER" id="PTHR42792">
    <property type="entry name" value="FLAGELLIN"/>
    <property type="match status" value="1"/>
</dbReference>